<evidence type="ECO:0000313" key="2">
    <source>
        <dbReference type="EMBL" id="EDY54944.1"/>
    </source>
</evidence>
<gene>
    <name evidence="2" type="ORF">SSEG_08678</name>
</gene>
<name>B5HQ39_STRX2</name>
<evidence type="ECO:0000313" key="3">
    <source>
        <dbReference type="Proteomes" id="UP000002785"/>
    </source>
</evidence>
<protein>
    <recommendedName>
        <fullName evidence="4">LigA protein</fullName>
    </recommendedName>
</protein>
<dbReference type="EMBL" id="CM000951">
    <property type="protein sequence ID" value="EDY54944.1"/>
    <property type="molecule type" value="Genomic_DNA"/>
</dbReference>
<dbReference type="Proteomes" id="UP000002785">
    <property type="component" value="Chromosome"/>
</dbReference>
<dbReference type="eggNOG" id="ENOG50331MC">
    <property type="taxonomic scope" value="Bacteria"/>
</dbReference>
<sequence length="782" mass="87483">MAPRLARVGYDGLGRRDRHRLPRTGCSLLPAQRDPRRRRPLRPQWRDLPRPELRLRLRPARRGPMNRDDTVANPAAPTDGADPDAKQKKQDESAEQEQQRQKAWDARRNLIDHGPAFVMPLARTGVERDLFGITGGTVKGDVNYHFGARPERSEHLSGEIRREQIEELSYVFHTCASFDEALARLRTDRVVILAGGRDTGRRSAALMLLTRLRAERVRNLDPPASLAALLEQLADGAGYVLLNLATSRSHPLREPHLLGLRERLERTGGYLVITVEPSAALEDVPFVRWEPPTAEDMLRSHVVRHTGAAAWAELCELTPVTEFLARQQQPGGIEEFARLIVAFHRDEIDEEKLAAHGERAATTQVSRWLGDDNRPTPLHEKAFLIALAVFDRAPYAVTAELADLLYIRLQRTANPHEPAEIPVFGGSCEERLRLAHARGYIDTEATEWGPLVGQYFAAFRDERTAPLLLKEVWNFHPSARPALVRWIQELAGDGRPLVRTRAASATALLANADLSSAMALLIEPWADEEEFNSWLTAANALTMAQLLGVPAVSRILHDWCTGDYDGLEGRRWTAVRAYGLLGPVYYEHALNALLEAIRGQRRQQDLEGDEDEADAYAEFVKEEAIQFADALELLLLAVRRPVLRALAEHLTGDRAVREYALLAFLHACEQSEEHNDRPLVLDWYAQAAAAIDDTDAQHLIAFWQEALADRARTTKALRILRGWVRAADRDPESEAALTSLLPALVTTPANHSRVSHLLRTIRDADKSGSPAAERLLARISAP</sequence>
<dbReference type="SUPFAM" id="SSF48431">
    <property type="entry name" value="Lipovitellin-phosvitin complex, superhelical domain"/>
    <property type="match status" value="1"/>
</dbReference>
<dbReference type="InterPro" id="IPR011030">
    <property type="entry name" value="Lipovitellin_superhlx_dom"/>
</dbReference>
<organism evidence="2 3">
    <name type="scientific">Streptomyces sviceus (strain ATCC 29083 / DSM 924 / JCM 4929 / NBRC 13980 / NCIMB 11184 / NRRL 5439 / UC 5370)</name>
    <dbReference type="NCBI Taxonomy" id="463191"/>
    <lineage>
        <taxon>Bacteria</taxon>
        <taxon>Bacillati</taxon>
        <taxon>Actinomycetota</taxon>
        <taxon>Actinomycetes</taxon>
        <taxon>Kitasatosporales</taxon>
        <taxon>Streptomycetaceae</taxon>
        <taxon>Streptomyces</taxon>
    </lineage>
</organism>
<feature type="compositionally biased region" description="Basic and acidic residues" evidence="1">
    <location>
        <begin position="83"/>
        <end position="104"/>
    </location>
</feature>
<reference evidence="2" key="1">
    <citation type="submission" date="2009-10" db="EMBL/GenBank/DDBJ databases">
        <title>The genome sequence of Streptomyces sviceus strain ATCC 29083.</title>
        <authorList>
            <consortium name="The Broad Institute Genome Sequencing Platform"/>
            <consortium name="Broad Institute Microbial Sequencing Center"/>
            <person name="Fischbach M."/>
            <person name="Godfrey P."/>
            <person name="Ward D."/>
            <person name="Young S."/>
            <person name="Zeng Q."/>
            <person name="Koehrsen M."/>
            <person name="Alvarado L."/>
            <person name="Berlin A.M."/>
            <person name="Bochicchio J."/>
            <person name="Borenstein D."/>
            <person name="Chapman S.B."/>
            <person name="Chen Z."/>
            <person name="Engels R."/>
            <person name="Freedman E."/>
            <person name="Gellesch M."/>
            <person name="Goldberg J."/>
            <person name="Griggs A."/>
            <person name="Gujja S."/>
            <person name="Heilman E.R."/>
            <person name="Heiman D.I."/>
            <person name="Hepburn T.A."/>
            <person name="Howarth C."/>
            <person name="Jen D."/>
            <person name="Larson L."/>
            <person name="Lewis B."/>
            <person name="Mehta T."/>
            <person name="Park D."/>
            <person name="Pearson M."/>
            <person name="Richards J."/>
            <person name="Roberts A."/>
            <person name="Saif S."/>
            <person name="Shea T.D."/>
            <person name="Shenoy N."/>
            <person name="Sisk P."/>
            <person name="Stolte C."/>
            <person name="Sykes S.N."/>
            <person name="Thomson T."/>
            <person name="Walk T."/>
            <person name="White J."/>
            <person name="Yandava C."/>
            <person name="Straight P."/>
            <person name="Clardy J."/>
            <person name="Hung D."/>
            <person name="Kolter R."/>
            <person name="Mekalanos J."/>
            <person name="Walker S."/>
            <person name="Walsh C.T."/>
            <person name="Wieland-Brown L.C."/>
            <person name="Haas B."/>
            <person name="Nusbaum C."/>
            <person name="Birren B."/>
        </authorList>
    </citation>
    <scope>NUCLEOTIDE SEQUENCE [LARGE SCALE GENOMIC DNA]</scope>
    <source>
        <strain evidence="2">ATCC 29083</strain>
    </source>
</reference>
<dbReference type="HOGENOM" id="CLU_022537_0_0_11"/>
<accession>B5HQ39</accession>
<feature type="region of interest" description="Disordered" evidence="1">
    <location>
        <begin position="15"/>
        <end position="104"/>
    </location>
</feature>
<evidence type="ECO:0000256" key="1">
    <source>
        <dbReference type="SAM" id="MobiDB-lite"/>
    </source>
</evidence>
<proteinExistence type="predicted"/>
<feature type="compositionally biased region" description="Basic and acidic residues" evidence="1">
    <location>
        <begin position="44"/>
        <end position="55"/>
    </location>
</feature>
<dbReference type="AlphaFoldDB" id="B5HQ39"/>
<keyword evidence="3" id="KW-1185">Reference proteome</keyword>
<evidence type="ECO:0008006" key="4">
    <source>
        <dbReference type="Google" id="ProtNLM"/>
    </source>
</evidence>